<dbReference type="Proteomes" id="UP000231134">
    <property type="component" value="Unassembled WGS sequence"/>
</dbReference>
<feature type="chain" id="PRO_5014948458" description="GLUG domain-containing protein" evidence="1">
    <location>
        <begin position="19"/>
        <end position="572"/>
    </location>
</feature>
<name>A0A2M9A393_9BACT</name>
<proteinExistence type="predicted"/>
<reference evidence="2 3" key="1">
    <citation type="submission" date="2017-11" db="EMBL/GenBank/DDBJ databases">
        <title>Animal gut microbial communities from fecal samples from Wisconsin, USA.</title>
        <authorList>
            <person name="Neumann A."/>
        </authorList>
    </citation>
    <scope>NUCLEOTIDE SEQUENCE [LARGE SCALE GENOMIC DNA]</scope>
    <source>
        <strain evidence="2 3">UWS3</strain>
    </source>
</reference>
<keyword evidence="1" id="KW-0732">Signal</keyword>
<dbReference type="RefSeq" id="WP_277001819.1">
    <property type="nucleotide sequence ID" value="NZ_JAQXKX010000035.1"/>
</dbReference>
<feature type="signal peptide" evidence="1">
    <location>
        <begin position="1"/>
        <end position="18"/>
    </location>
</feature>
<evidence type="ECO:0000313" key="2">
    <source>
        <dbReference type="EMBL" id="PJJ40174.1"/>
    </source>
</evidence>
<accession>A0A2M9A393</accession>
<dbReference type="Gene3D" id="2.160.20.110">
    <property type="match status" value="2"/>
</dbReference>
<dbReference type="EMBL" id="PGEX01000001">
    <property type="protein sequence ID" value="PJJ40174.1"/>
    <property type="molecule type" value="Genomic_DNA"/>
</dbReference>
<dbReference type="AlphaFoldDB" id="A0A2M9A393"/>
<evidence type="ECO:0000256" key="1">
    <source>
        <dbReference type="SAM" id="SignalP"/>
    </source>
</evidence>
<evidence type="ECO:0008006" key="4">
    <source>
        <dbReference type="Google" id="ProtNLM"/>
    </source>
</evidence>
<gene>
    <name evidence="2" type="ORF">BGX16_0084</name>
</gene>
<organism evidence="2 3">
    <name type="scientific">Hallerella succinigenes</name>
    <dbReference type="NCBI Taxonomy" id="1896222"/>
    <lineage>
        <taxon>Bacteria</taxon>
        <taxon>Pseudomonadati</taxon>
        <taxon>Fibrobacterota</taxon>
        <taxon>Fibrobacteria</taxon>
        <taxon>Fibrobacterales</taxon>
        <taxon>Fibrobacteraceae</taxon>
        <taxon>Hallerella</taxon>
    </lineage>
</organism>
<dbReference type="PROSITE" id="PS51257">
    <property type="entry name" value="PROKAR_LIPOPROTEIN"/>
    <property type="match status" value="1"/>
</dbReference>
<sequence length="572" mass="60789">MKFAKFMILMVFAAACYATDLGTKENPLTIGSVQELLQFRNAVLDSGTYKGVKLQNAGEGLHFKLTADLDLSPVCGRDVGNWEAIGPFEGSFDGDGHKISNLYIDDSLGYVGNAGFIGPVFNNGSDTLYYSNVVFENTYIRHSGLVGTFVTQVVTGQAVLRNNSVELIYETVDNDQGALQWGGLMGNTVAKWVGFYDNTIKGTMNVSNQKQAAVGGVIGVLVDPGAIERNVNEANITVKGHINADVGGVVGELLAPCTFKDNVNKGNISVNVSTETGFVGGLAGVILSFGSEKTMTGNFNYGKVELTASYAALGGLFGYVSGNTNTVLDSCVNYGDVIYNGVEEQQMVQVGGVAGIWEVKQASFVENKGKISVENAKAPFVGGIAGYVRPGAKSADLFKAVNEGDIEIKTSADSVNGWISGLVGSTDQMEYLRLDSCINKGNILLPVDVEANALVVNPFASTYNSDVQLLASTSVNEGDVPSMEPREAIVGLRHAIFTARTWKNGTGSFILEVTGLTSAELGHVRVQMYSLDGRRLPVSVTRSGNLFVLASTVQKGVVRLKSPYGNKTLMAR</sequence>
<comment type="caution">
    <text evidence="2">The sequence shown here is derived from an EMBL/GenBank/DDBJ whole genome shotgun (WGS) entry which is preliminary data.</text>
</comment>
<protein>
    <recommendedName>
        <fullName evidence="4">GLUG domain-containing protein</fullName>
    </recommendedName>
</protein>
<evidence type="ECO:0000313" key="3">
    <source>
        <dbReference type="Proteomes" id="UP000231134"/>
    </source>
</evidence>
<keyword evidence="3" id="KW-1185">Reference proteome</keyword>